<dbReference type="RefSeq" id="WP_376947350.1">
    <property type="nucleotide sequence ID" value="NZ_CP171449.1"/>
</dbReference>
<organism evidence="1 2">
    <name type="scientific">Azorhizophilus paspali</name>
    <name type="common">Azotobacter paspali</name>
    <dbReference type="NCBI Taxonomy" id="69963"/>
    <lineage>
        <taxon>Bacteria</taxon>
        <taxon>Pseudomonadati</taxon>
        <taxon>Pseudomonadota</taxon>
        <taxon>Gammaproteobacteria</taxon>
        <taxon>Pseudomonadales</taxon>
        <taxon>Pseudomonadaceae</taxon>
        <taxon>Azorhizophilus</taxon>
    </lineage>
</organism>
<dbReference type="Proteomes" id="UP001589891">
    <property type="component" value="Unassembled WGS sequence"/>
</dbReference>
<sequence>MTANGTVPLQEAAIKEGTLFFLPLPLLLELLNLPRQSQDSSPETLDVPDYWSCHAQWQRLLDGGLFVHPAARDYWRQRLEEERRLANQILARQDSGLDRLRCLAHSPLATELGCPSAGERLRCHLRDIEETDALLENELLLETRLADTFALALRLAAWRVVDLSLEYWELLAEGGEQHEVLLERFLPNIDATNGQWNNPVEDYLAHLAALVDDCPEQQDDYSSLARLWAGGEGMDVQTREYQLNAWRQGRRRADARTVARLMDAVLDRLLDGGAAGELSLNRQLLCESFHFVESCAYLRQTLSRLGMAETMIGEIFAVYRNEYLRARAVLGRPLAEKDSEH</sequence>
<dbReference type="EMBL" id="JBHLSS010000098">
    <property type="protein sequence ID" value="MFC0710854.1"/>
    <property type="molecule type" value="Genomic_DNA"/>
</dbReference>
<name>A0ABV6SMV2_AZOPA</name>
<protein>
    <submittedName>
        <fullName evidence="1">Uncharacterized protein</fullName>
    </submittedName>
</protein>
<reference evidence="1 2" key="1">
    <citation type="submission" date="2024-09" db="EMBL/GenBank/DDBJ databases">
        <authorList>
            <person name="Sun Q."/>
            <person name="Mori K."/>
        </authorList>
    </citation>
    <scope>NUCLEOTIDE SEQUENCE [LARGE SCALE GENOMIC DNA]</scope>
    <source>
        <strain evidence="1 2">NCAIM B.01794</strain>
    </source>
</reference>
<evidence type="ECO:0000313" key="1">
    <source>
        <dbReference type="EMBL" id="MFC0710854.1"/>
    </source>
</evidence>
<evidence type="ECO:0000313" key="2">
    <source>
        <dbReference type="Proteomes" id="UP001589891"/>
    </source>
</evidence>
<proteinExistence type="predicted"/>
<gene>
    <name evidence="1" type="ORF">ACFFGX_15280</name>
</gene>
<comment type="caution">
    <text evidence="1">The sequence shown here is derived from an EMBL/GenBank/DDBJ whole genome shotgun (WGS) entry which is preliminary data.</text>
</comment>
<keyword evidence="2" id="KW-1185">Reference proteome</keyword>
<accession>A0ABV6SMV2</accession>